<reference evidence="1" key="1">
    <citation type="submission" date="2020-07" db="EMBL/GenBank/DDBJ databases">
        <title>Huge and variable diversity of episymbiotic CPR bacteria and DPANN archaea in groundwater ecosystems.</title>
        <authorList>
            <person name="He C.Y."/>
            <person name="Keren R."/>
            <person name="Whittaker M."/>
            <person name="Farag I.F."/>
            <person name="Doudna J."/>
            <person name="Cate J.H.D."/>
            <person name="Banfield J.F."/>
        </authorList>
    </citation>
    <scope>NUCLEOTIDE SEQUENCE</scope>
    <source>
        <strain evidence="1">NC_groundwater_17_Pr7_B-0.1um_64_12</strain>
    </source>
</reference>
<gene>
    <name evidence="1" type="ORF">HYR64_07370</name>
</gene>
<proteinExistence type="predicted"/>
<evidence type="ECO:0000313" key="2">
    <source>
        <dbReference type="Proteomes" id="UP000727962"/>
    </source>
</evidence>
<evidence type="ECO:0000313" key="1">
    <source>
        <dbReference type="EMBL" id="MBI1756908.1"/>
    </source>
</evidence>
<dbReference type="Proteomes" id="UP000727962">
    <property type="component" value="Unassembled WGS sequence"/>
</dbReference>
<dbReference type="AlphaFoldDB" id="A0A931LT05"/>
<comment type="caution">
    <text evidence="1">The sequence shown here is derived from an EMBL/GenBank/DDBJ whole genome shotgun (WGS) entry which is preliminary data.</text>
</comment>
<protein>
    <submittedName>
        <fullName evidence="1">Uncharacterized protein</fullName>
    </submittedName>
</protein>
<accession>A0A931LT05</accession>
<name>A0A931LT05_FIMGI</name>
<organism evidence="1 2">
    <name type="scientific">Fimbriimonas ginsengisoli</name>
    <dbReference type="NCBI Taxonomy" id="1005039"/>
    <lineage>
        <taxon>Bacteria</taxon>
        <taxon>Bacillati</taxon>
        <taxon>Armatimonadota</taxon>
        <taxon>Fimbriimonadia</taxon>
        <taxon>Fimbriimonadales</taxon>
        <taxon>Fimbriimonadaceae</taxon>
        <taxon>Fimbriimonas</taxon>
    </lineage>
</organism>
<dbReference type="EMBL" id="JACOSL010000043">
    <property type="protein sequence ID" value="MBI1756908.1"/>
    <property type="molecule type" value="Genomic_DNA"/>
</dbReference>
<sequence>MVITFFAAAIALQQLQVPVDTKCWPMAMTHTKVAQRSIAWHERKNGGHTAARGKATPSQRPTAIHADPFFIGDEALLRAHWREVDEALHDARWLVSHRRYEEAADLYHIVQAKYPQDDMYLHLEMFDADFGAGRYRRAYEDIAPYIKPWAGADDLLRASLSAALAEEVYPGQKAYVANWMGTYMSDRVRRQTPDHPLVPVAQSAADIATLSALAIGSDLGSQYALAEPYLRFVLSKDAANPFAGFNLAMNLHFESRFSEEIPVIDAALTTLEPGELRDLLERQRDLAVAWLAAQRGK</sequence>